<accession>Q859A1</accession>
<organism evidence="1 2">
    <name type="scientific">Lomovskayavirus BT1</name>
    <dbReference type="NCBI Taxonomy" id="225588"/>
    <lineage>
        <taxon>Viruses</taxon>
        <taxon>Duplodnaviria</taxon>
        <taxon>Heunggongvirae</taxon>
        <taxon>Uroviricota</taxon>
        <taxon>Caudoviricetes</taxon>
        <taxon>Colingsworthviridae</taxon>
        <taxon>Lomovskayavirus</taxon>
    </lineage>
</organism>
<dbReference type="EMBL" id="AJ550940">
    <property type="protein sequence ID" value="CAD80124.1"/>
    <property type="molecule type" value="Genomic_DNA"/>
</dbReference>
<proteinExistence type="predicted"/>
<dbReference type="GeneID" id="1258861"/>
<sequence length="67" mass="7715">MKAFRKDSTPSNPLCVYFTDDEASDLVTEAAEAIRNAAYMGEERMPELERLHTKLRNLTSNPERRRA</sequence>
<protein>
    <submittedName>
        <fullName evidence="1">Gp1.2</fullName>
    </submittedName>
</protein>
<reference evidence="1 2" key="1">
    <citation type="journal article" date="2003" name="J. Bacteriol.">
        <title>Integration site for Streptomyces phage phiBT1 and development of site-specific integrating vectors.</title>
        <authorList>
            <person name="Gregory M.A."/>
            <person name="Till R."/>
            <person name="Smith M.C."/>
        </authorList>
    </citation>
    <scope>NUCLEOTIDE SEQUENCE</scope>
</reference>
<dbReference type="Proteomes" id="UP000001251">
    <property type="component" value="Segment"/>
</dbReference>
<dbReference type="KEGG" id="vg:1258861"/>
<keyword evidence="2" id="KW-1185">Reference proteome</keyword>
<name>Q859A1_9CAUD</name>
<evidence type="ECO:0000313" key="2">
    <source>
        <dbReference type="Proteomes" id="UP000001251"/>
    </source>
</evidence>
<evidence type="ECO:0000313" key="1">
    <source>
        <dbReference type="EMBL" id="CAD80124.1"/>
    </source>
</evidence>
<gene>
    <name evidence="1" type="primary">1.2</name>
</gene>
<dbReference type="RefSeq" id="NP_813716.1">
    <property type="nucleotide sequence ID" value="NC_004664.2"/>
</dbReference>